<dbReference type="InterPro" id="IPR003593">
    <property type="entry name" value="AAA+_ATPase"/>
</dbReference>
<evidence type="ECO:0000259" key="5">
    <source>
        <dbReference type="PROSITE" id="PS50893"/>
    </source>
</evidence>
<dbReference type="Pfam" id="PF00005">
    <property type="entry name" value="ABC_tran"/>
    <property type="match status" value="1"/>
</dbReference>
<name>A0A7R7DJZ9_9ACTN</name>
<dbReference type="Gene3D" id="3.40.50.300">
    <property type="entry name" value="P-loop containing nucleotide triphosphate hydrolases"/>
    <property type="match status" value="1"/>
</dbReference>
<dbReference type="Proteomes" id="UP000611640">
    <property type="component" value="Chromosome"/>
</dbReference>
<dbReference type="CDD" id="cd03230">
    <property type="entry name" value="ABC_DR_subfamily_A"/>
    <property type="match status" value="1"/>
</dbReference>
<dbReference type="PROSITE" id="PS50893">
    <property type="entry name" value="ABC_TRANSPORTER_2"/>
    <property type="match status" value="1"/>
</dbReference>
<proteinExistence type="inferred from homology"/>
<dbReference type="GO" id="GO:0016887">
    <property type="term" value="F:ATP hydrolysis activity"/>
    <property type="evidence" value="ECO:0007669"/>
    <property type="project" value="InterPro"/>
</dbReference>
<evidence type="ECO:0000313" key="7">
    <source>
        <dbReference type="Proteomes" id="UP000611640"/>
    </source>
</evidence>
<keyword evidence="7" id="KW-1185">Reference proteome</keyword>
<dbReference type="EMBL" id="AP023355">
    <property type="protein sequence ID" value="BCJ32983.1"/>
    <property type="molecule type" value="Genomic_DNA"/>
</dbReference>
<gene>
    <name evidence="6" type="ORF">Athai_04860</name>
</gene>
<evidence type="ECO:0000256" key="1">
    <source>
        <dbReference type="ARBA" id="ARBA00005417"/>
    </source>
</evidence>
<dbReference type="SMART" id="SM00382">
    <property type="entry name" value="AAA"/>
    <property type="match status" value="1"/>
</dbReference>
<evidence type="ECO:0000256" key="2">
    <source>
        <dbReference type="ARBA" id="ARBA00022448"/>
    </source>
</evidence>
<dbReference type="FunFam" id="3.40.50.300:FF:001220">
    <property type="entry name" value="ABC transporter ATP-binding subunit"/>
    <property type="match status" value="1"/>
</dbReference>
<dbReference type="KEGG" id="atl:Athai_04860"/>
<sequence>MSIGTEPATKPAAPTDAATLELSTVSKWYGNVVAINDVSMRLGPGVTGLLGPNGAGKTTLLHMMAGMLAPSRGSVRIAGQPAWRNPDVYRYLGLVTERENVHGFLTAREFIRASAKLQRLPDVAAATQRALEMVDLVDAADRRIETYSKGMRQRARVAAALVHDPQVLLLDEPFNGMDPRQRMHMMDLLHRMAAAGRTVLFSSHILEEVEQLSGTVQVIVAGRLAASGDYRRIRRLMTSRPHEFVIASSDDRALAVALMAEDSVAGVELTAGHASRGVAEGGITVRASDYGRFTRALPRIAKDRGIRLSAVVPADESLESVFSYLVGAK</sequence>
<keyword evidence="4 6" id="KW-0067">ATP-binding</keyword>
<dbReference type="InterPro" id="IPR003439">
    <property type="entry name" value="ABC_transporter-like_ATP-bd"/>
</dbReference>
<keyword evidence="3" id="KW-0547">Nucleotide-binding</keyword>
<dbReference type="AlphaFoldDB" id="A0A7R7DJZ9"/>
<feature type="domain" description="ABC transporter" evidence="5">
    <location>
        <begin position="20"/>
        <end position="246"/>
    </location>
</feature>
<keyword evidence="2" id="KW-0813">Transport</keyword>
<evidence type="ECO:0000256" key="3">
    <source>
        <dbReference type="ARBA" id="ARBA00022741"/>
    </source>
</evidence>
<dbReference type="InterPro" id="IPR027417">
    <property type="entry name" value="P-loop_NTPase"/>
</dbReference>
<dbReference type="PANTHER" id="PTHR43335">
    <property type="entry name" value="ABC TRANSPORTER, ATP-BINDING PROTEIN"/>
    <property type="match status" value="1"/>
</dbReference>
<evidence type="ECO:0000313" key="6">
    <source>
        <dbReference type="EMBL" id="BCJ32983.1"/>
    </source>
</evidence>
<comment type="similarity">
    <text evidence="1">Belongs to the ABC transporter superfamily.</text>
</comment>
<organism evidence="6 7">
    <name type="scientific">Actinocatenispora thailandica</name>
    <dbReference type="NCBI Taxonomy" id="227318"/>
    <lineage>
        <taxon>Bacteria</taxon>
        <taxon>Bacillati</taxon>
        <taxon>Actinomycetota</taxon>
        <taxon>Actinomycetes</taxon>
        <taxon>Micromonosporales</taxon>
        <taxon>Micromonosporaceae</taxon>
        <taxon>Actinocatenispora</taxon>
    </lineage>
</organism>
<dbReference type="PANTHER" id="PTHR43335:SF11">
    <property type="entry name" value="ABC TRANSPORTER RELATED"/>
    <property type="match status" value="1"/>
</dbReference>
<protein>
    <submittedName>
        <fullName evidence="6">ABC transporter ATP-binding protein</fullName>
    </submittedName>
</protein>
<evidence type="ECO:0000256" key="4">
    <source>
        <dbReference type="ARBA" id="ARBA00022840"/>
    </source>
</evidence>
<dbReference type="GO" id="GO:0005524">
    <property type="term" value="F:ATP binding"/>
    <property type="evidence" value="ECO:0007669"/>
    <property type="project" value="UniProtKB-KW"/>
</dbReference>
<reference evidence="6 7" key="1">
    <citation type="submission" date="2020-08" db="EMBL/GenBank/DDBJ databases">
        <title>Whole genome shotgun sequence of Actinocatenispora thailandica NBRC 105041.</title>
        <authorList>
            <person name="Komaki H."/>
            <person name="Tamura T."/>
        </authorList>
    </citation>
    <scope>NUCLEOTIDE SEQUENCE [LARGE SCALE GENOMIC DNA]</scope>
    <source>
        <strain evidence="6 7">NBRC 105041</strain>
    </source>
</reference>
<dbReference type="InterPro" id="IPR017871">
    <property type="entry name" value="ABC_transporter-like_CS"/>
</dbReference>
<accession>A0A7R7DJZ9</accession>
<dbReference type="SUPFAM" id="SSF52540">
    <property type="entry name" value="P-loop containing nucleoside triphosphate hydrolases"/>
    <property type="match status" value="1"/>
</dbReference>
<dbReference type="PROSITE" id="PS00211">
    <property type="entry name" value="ABC_TRANSPORTER_1"/>
    <property type="match status" value="1"/>
</dbReference>
<dbReference type="RefSeq" id="WP_203959949.1">
    <property type="nucleotide sequence ID" value="NZ_AP023355.1"/>
</dbReference>